<feature type="transmembrane region" description="Helical" evidence="1">
    <location>
        <begin position="7"/>
        <end position="27"/>
    </location>
</feature>
<organism evidence="2">
    <name type="scientific">marine sediment metagenome</name>
    <dbReference type="NCBI Taxonomy" id="412755"/>
    <lineage>
        <taxon>unclassified sequences</taxon>
        <taxon>metagenomes</taxon>
        <taxon>ecological metagenomes</taxon>
    </lineage>
</organism>
<protein>
    <submittedName>
        <fullName evidence="2">Uncharacterized protein</fullName>
    </submittedName>
</protein>
<gene>
    <name evidence="2" type="ORF">LCGC14_1830770</name>
</gene>
<keyword evidence="1" id="KW-0812">Transmembrane</keyword>
<keyword evidence="1" id="KW-1133">Transmembrane helix</keyword>
<dbReference type="EMBL" id="LAZR01018078">
    <property type="protein sequence ID" value="KKL97800.1"/>
    <property type="molecule type" value="Genomic_DNA"/>
</dbReference>
<sequence>MNKIDKIFIAAVMFTALVLFIGFGFLYDANASIKELSSDIVIIDVTDHSKYIIDKRFNLCFYESMTPYGIAVTKIDDCNNIIQSIK</sequence>
<proteinExistence type="predicted"/>
<keyword evidence="1" id="KW-0472">Membrane</keyword>
<evidence type="ECO:0000313" key="2">
    <source>
        <dbReference type="EMBL" id="KKL97800.1"/>
    </source>
</evidence>
<comment type="caution">
    <text evidence="2">The sequence shown here is derived from an EMBL/GenBank/DDBJ whole genome shotgun (WGS) entry which is preliminary data.</text>
</comment>
<accession>A0A0F9IVR5</accession>
<evidence type="ECO:0000256" key="1">
    <source>
        <dbReference type="SAM" id="Phobius"/>
    </source>
</evidence>
<reference evidence="2" key="1">
    <citation type="journal article" date="2015" name="Nature">
        <title>Complex archaea that bridge the gap between prokaryotes and eukaryotes.</title>
        <authorList>
            <person name="Spang A."/>
            <person name="Saw J.H."/>
            <person name="Jorgensen S.L."/>
            <person name="Zaremba-Niedzwiedzka K."/>
            <person name="Martijn J."/>
            <person name="Lind A.E."/>
            <person name="van Eijk R."/>
            <person name="Schleper C."/>
            <person name="Guy L."/>
            <person name="Ettema T.J."/>
        </authorList>
    </citation>
    <scope>NUCLEOTIDE SEQUENCE</scope>
</reference>
<name>A0A0F9IVR5_9ZZZZ</name>
<dbReference type="AlphaFoldDB" id="A0A0F9IVR5"/>